<evidence type="ECO:0000256" key="1">
    <source>
        <dbReference type="ARBA" id="ARBA00004162"/>
    </source>
</evidence>
<protein>
    <recommendedName>
        <fullName evidence="16">LRRNT domain-containing protein</fullName>
    </recommendedName>
</protein>
<feature type="chain" id="PRO_5004592124" description="LRRNT domain-containing protein" evidence="13">
    <location>
        <begin position="23"/>
        <end position="344"/>
    </location>
</feature>
<dbReference type="InterPro" id="IPR001611">
    <property type="entry name" value="Leu-rich_rpt"/>
</dbReference>
<evidence type="ECO:0000256" key="9">
    <source>
        <dbReference type="ARBA" id="ARBA00023065"/>
    </source>
</evidence>
<evidence type="ECO:0000256" key="2">
    <source>
        <dbReference type="ARBA" id="ARBA00022448"/>
    </source>
</evidence>
<evidence type="ECO:0000313" key="14">
    <source>
        <dbReference type="EnsemblMetazoa" id="tetur41g00240.1"/>
    </source>
</evidence>
<keyword evidence="6 13" id="KW-0732">Signal</keyword>
<evidence type="ECO:0000256" key="3">
    <source>
        <dbReference type="ARBA" id="ARBA00022475"/>
    </source>
</evidence>
<keyword evidence="12" id="KW-0407">Ion channel</keyword>
<dbReference type="AlphaFoldDB" id="T1L4V3"/>
<reference evidence="14" key="2">
    <citation type="submission" date="2015-06" db="UniProtKB">
        <authorList>
            <consortium name="EnsemblMetazoa"/>
        </authorList>
    </citation>
    <scope>IDENTIFICATION</scope>
</reference>
<evidence type="ECO:0000256" key="10">
    <source>
        <dbReference type="ARBA" id="ARBA00023136"/>
    </source>
</evidence>
<keyword evidence="5" id="KW-0812">Transmembrane</keyword>
<accession>T1L4V3</accession>
<dbReference type="STRING" id="32264.T1L4V3"/>
<dbReference type="Gene3D" id="3.80.10.10">
    <property type="entry name" value="Ribonuclease Inhibitor"/>
    <property type="match status" value="1"/>
</dbReference>
<dbReference type="SUPFAM" id="SSF52058">
    <property type="entry name" value="L domain-like"/>
    <property type="match status" value="1"/>
</dbReference>
<dbReference type="InterPro" id="IPR032675">
    <property type="entry name" value="LRR_dom_sf"/>
</dbReference>
<dbReference type="InterPro" id="IPR051432">
    <property type="entry name" value="KCNMA1_auxiliary"/>
</dbReference>
<comment type="subcellular location">
    <subcellularLocation>
        <location evidence="1">Cell membrane</location>
        <topology evidence="1">Single-pass membrane protein</topology>
    </subcellularLocation>
</comment>
<evidence type="ECO:0000256" key="5">
    <source>
        <dbReference type="ARBA" id="ARBA00022692"/>
    </source>
</evidence>
<dbReference type="PANTHER" id="PTHR46473:SF26">
    <property type="entry name" value="LRRNT DOMAIN-CONTAINING PROTEIN"/>
    <property type="match status" value="1"/>
</dbReference>
<dbReference type="HOGENOM" id="CLU_866945_0_0_1"/>
<dbReference type="EMBL" id="CAEY01001178">
    <property type="status" value="NOT_ANNOTATED_CDS"/>
    <property type="molecule type" value="Genomic_DNA"/>
</dbReference>
<evidence type="ECO:0000313" key="15">
    <source>
        <dbReference type="Proteomes" id="UP000015104"/>
    </source>
</evidence>
<proteinExistence type="predicted"/>
<evidence type="ECO:0008006" key="16">
    <source>
        <dbReference type="Google" id="ProtNLM"/>
    </source>
</evidence>
<evidence type="ECO:0000256" key="6">
    <source>
        <dbReference type="ARBA" id="ARBA00022729"/>
    </source>
</evidence>
<evidence type="ECO:0000256" key="11">
    <source>
        <dbReference type="ARBA" id="ARBA00023157"/>
    </source>
</evidence>
<dbReference type="InterPro" id="IPR003591">
    <property type="entry name" value="Leu-rich_rpt_typical-subtyp"/>
</dbReference>
<dbReference type="Proteomes" id="UP000015104">
    <property type="component" value="Unassembled WGS sequence"/>
</dbReference>
<dbReference type="Pfam" id="PF13855">
    <property type="entry name" value="LRR_8"/>
    <property type="match status" value="1"/>
</dbReference>
<evidence type="ECO:0000256" key="8">
    <source>
        <dbReference type="ARBA" id="ARBA00022989"/>
    </source>
</evidence>
<organism evidence="14 15">
    <name type="scientific">Tetranychus urticae</name>
    <name type="common">Two-spotted spider mite</name>
    <dbReference type="NCBI Taxonomy" id="32264"/>
    <lineage>
        <taxon>Eukaryota</taxon>
        <taxon>Metazoa</taxon>
        <taxon>Ecdysozoa</taxon>
        <taxon>Arthropoda</taxon>
        <taxon>Chelicerata</taxon>
        <taxon>Arachnida</taxon>
        <taxon>Acari</taxon>
        <taxon>Acariformes</taxon>
        <taxon>Trombidiformes</taxon>
        <taxon>Prostigmata</taxon>
        <taxon>Eleutherengona</taxon>
        <taxon>Raphignathae</taxon>
        <taxon>Tetranychoidea</taxon>
        <taxon>Tetranychidae</taxon>
        <taxon>Tetranychus</taxon>
    </lineage>
</organism>
<evidence type="ECO:0000256" key="13">
    <source>
        <dbReference type="SAM" id="SignalP"/>
    </source>
</evidence>
<keyword evidence="4" id="KW-0433">Leucine-rich repeat</keyword>
<keyword evidence="7" id="KW-0677">Repeat</keyword>
<evidence type="ECO:0000256" key="12">
    <source>
        <dbReference type="ARBA" id="ARBA00023303"/>
    </source>
</evidence>
<feature type="signal peptide" evidence="13">
    <location>
        <begin position="1"/>
        <end position="22"/>
    </location>
</feature>
<dbReference type="GO" id="GO:0044325">
    <property type="term" value="F:transmembrane transporter binding"/>
    <property type="evidence" value="ECO:0007669"/>
    <property type="project" value="TreeGrafter"/>
</dbReference>
<dbReference type="GO" id="GO:0099104">
    <property type="term" value="F:potassium channel activator activity"/>
    <property type="evidence" value="ECO:0007669"/>
    <property type="project" value="TreeGrafter"/>
</dbReference>
<evidence type="ECO:0000256" key="7">
    <source>
        <dbReference type="ARBA" id="ARBA00022737"/>
    </source>
</evidence>
<keyword evidence="9" id="KW-0406">Ion transport</keyword>
<evidence type="ECO:0000256" key="4">
    <source>
        <dbReference type="ARBA" id="ARBA00022614"/>
    </source>
</evidence>
<keyword evidence="8" id="KW-1133">Transmembrane helix</keyword>
<dbReference type="PANTHER" id="PTHR46473">
    <property type="entry name" value="GH08155P"/>
    <property type="match status" value="1"/>
</dbReference>
<name>T1L4V3_TETUR</name>
<dbReference type="SMART" id="SM00369">
    <property type="entry name" value="LRR_TYP"/>
    <property type="match status" value="3"/>
</dbReference>
<dbReference type="GO" id="GO:0008076">
    <property type="term" value="C:voltage-gated potassium channel complex"/>
    <property type="evidence" value="ECO:0007669"/>
    <property type="project" value="TreeGrafter"/>
</dbReference>
<dbReference type="GO" id="GO:0005249">
    <property type="term" value="F:voltage-gated potassium channel activity"/>
    <property type="evidence" value="ECO:0007669"/>
    <property type="project" value="TreeGrafter"/>
</dbReference>
<keyword evidence="2" id="KW-0813">Transport</keyword>
<keyword evidence="3" id="KW-1003">Cell membrane</keyword>
<reference evidence="15" key="1">
    <citation type="submission" date="2011-08" db="EMBL/GenBank/DDBJ databases">
        <authorList>
            <person name="Rombauts S."/>
        </authorList>
    </citation>
    <scope>NUCLEOTIDE SEQUENCE</scope>
    <source>
        <strain evidence="15">London</strain>
    </source>
</reference>
<dbReference type="EnsemblMetazoa" id="tetur41g00240.1">
    <property type="protein sequence ID" value="tetur41g00240.1"/>
    <property type="gene ID" value="tetur41g00240"/>
</dbReference>
<keyword evidence="11" id="KW-1015">Disulfide bond</keyword>
<keyword evidence="10" id="KW-0472">Membrane</keyword>
<keyword evidence="15" id="KW-1185">Reference proteome</keyword>
<sequence length="344" mass="39235">MFSLFKIVCPFALLCYSSRIESDQCPLSCECYESKKGSINIACGNIEGSSLSDLSETIHVLTFSNITFDDRVIFGPSLNFIPFNHLVIESCGGSTQATSNRRDRLIADNDTYSDIPDHKSLSITNSRHIFEWKWTSFNFKQILIENSTLFAFHLPILTRKFVSKVIGPNVTSLSLNGCKITSIQSGALSDLGYLRYLEITRNEELSRIPRDALPEQMKQLWYLDLSDNSLEYIELKMFQGMPSLTEVNLSGNKLISLDYEIYRNIWPQLLYFNVKGNQLSCQNLCWSLELGKLHYPFAYEDTVCDLNNGNLTKLFNYGEQQYFCNDDKLIDLIATTTANLRIIA</sequence>